<organism evidence="2 3">
    <name type="scientific">Rhizobium oryzicola</name>
    <dbReference type="NCBI Taxonomy" id="1232668"/>
    <lineage>
        <taxon>Bacteria</taxon>
        <taxon>Pseudomonadati</taxon>
        <taxon>Pseudomonadota</taxon>
        <taxon>Alphaproteobacteria</taxon>
        <taxon>Hyphomicrobiales</taxon>
        <taxon>Rhizobiaceae</taxon>
        <taxon>Rhizobium/Agrobacterium group</taxon>
        <taxon>Rhizobium</taxon>
    </lineage>
</organism>
<name>A0ABT8SXY9_9HYPH</name>
<keyword evidence="3" id="KW-1185">Reference proteome</keyword>
<dbReference type="PANTHER" id="PTHR11895">
    <property type="entry name" value="TRANSAMIDASE"/>
    <property type="match status" value="1"/>
</dbReference>
<sequence length="451" mass="47694">MPSHMTIRNAATELGAGTMTSTKLTESVLERINDPAGEGLKVYVRRNDQRARQLAEASDRVQAAGHRRSLLEGLPISVKDLFDISGETTLAGSVALKDRAPAATDSPVVRRLIAAGAVITGTTNMSEFAFSGLGLNPHYGTPRNPYEREKGRVPGGSSSGAAISVTDGMAVAAIGTDTGGSIRIPSALCGLTGFKPTARRVSAEGVVPLSTTLDSIGPLARSVSCCAVVDAVLTGDDAPLPTALPIRGLRLGVVRTVVQDDMDTPVAKSFDRALSLLSAAGAVITEIDIPEFAELSQIYARTGFVAAEAFHWHQDLIAEKGHLYDHRVRARIERGREISSALYIEALHTRRSWQERVGERVAGFDAIVMPTVPIIAPEIAPLEADDAAFFAANALVLRNPTMINFLDGCALSLPCHTPGEAPVGLMLAGTAMQDRHILRVGLAVEEVLSSI</sequence>
<dbReference type="Gene3D" id="3.90.1300.10">
    <property type="entry name" value="Amidase signature (AS) domain"/>
    <property type="match status" value="1"/>
</dbReference>
<proteinExistence type="predicted"/>
<dbReference type="InterPro" id="IPR036928">
    <property type="entry name" value="AS_sf"/>
</dbReference>
<dbReference type="InterPro" id="IPR023631">
    <property type="entry name" value="Amidase_dom"/>
</dbReference>
<protein>
    <submittedName>
        <fullName evidence="2">Amidase</fullName>
    </submittedName>
</protein>
<gene>
    <name evidence="2" type="ORF">Q2T52_14440</name>
</gene>
<evidence type="ECO:0000313" key="2">
    <source>
        <dbReference type="EMBL" id="MDO1583288.1"/>
    </source>
</evidence>
<dbReference type="Proteomes" id="UP001169006">
    <property type="component" value="Unassembled WGS sequence"/>
</dbReference>
<evidence type="ECO:0000259" key="1">
    <source>
        <dbReference type="Pfam" id="PF01425"/>
    </source>
</evidence>
<dbReference type="RefSeq" id="WP_302077479.1">
    <property type="nucleotide sequence ID" value="NZ_JAUKWQ010000004.1"/>
</dbReference>
<dbReference type="NCBIfam" id="NF005460">
    <property type="entry name" value="PRK07056.1"/>
    <property type="match status" value="1"/>
</dbReference>
<comment type="caution">
    <text evidence="2">The sequence shown here is derived from an EMBL/GenBank/DDBJ whole genome shotgun (WGS) entry which is preliminary data.</text>
</comment>
<dbReference type="SUPFAM" id="SSF75304">
    <property type="entry name" value="Amidase signature (AS) enzymes"/>
    <property type="match status" value="1"/>
</dbReference>
<evidence type="ECO:0000313" key="3">
    <source>
        <dbReference type="Proteomes" id="UP001169006"/>
    </source>
</evidence>
<dbReference type="Pfam" id="PF01425">
    <property type="entry name" value="Amidase"/>
    <property type="match status" value="1"/>
</dbReference>
<dbReference type="InterPro" id="IPR000120">
    <property type="entry name" value="Amidase"/>
</dbReference>
<feature type="domain" description="Amidase" evidence="1">
    <location>
        <begin position="24"/>
        <end position="438"/>
    </location>
</feature>
<accession>A0ABT8SXY9</accession>
<reference evidence="2" key="1">
    <citation type="journal article" date="2015" name="Int. J. Syst. Evol. Microbiol.">
        <title>Rhizobium oryzicola sp. nov., potential plant-growth-promoting endophytic bacteria isolated from rice roots.</title>
        <authorList>
            <person name="Zhang X.X."/>
            <person name="Gao J.S."/>
            <person name="Cao Y.H."/>
            <person name="Sheirdil R.A."/>
            <person name="Wang X.C."/>
            <person name="Zhang L."/>
        </authorList>
    </citation>
    <scope>NUCLEOTIDE SEQUENCE</scope>
    <source>
        <strain evidence="2">05753</strain>
    </source>
</reference>
<dbReference type="PANTHER" id="PTHR11895:SF176">
    <property type="entry name" value="AMIDASE AMID-RELATED"/>
    <property type="match status" value="1"/>
</dbReference>
<reference evidence="2" key="2">
    <citation type="submission" date="2023-07" db="EMBL/GenBank/DDBJ databases">
        <authorList>
            <person name="Sun H."/>
        </authorList>
    </citation>
    <scope>NUCLEOTIDE SEQUENCE</scope>
    <source>
        <strain evidence="2">05753</strain>
    </source>
</reference>
<dbReference type="EMBL" id="JAUKWQ010000004">
    <property type="protein sequence ID" value="MDO1583288.1"/>
    <property type="molecule type" value="Genomic_DNA"/>
</dbReference>